<dbReference type="InterPro" id="IPR001851">
    <property type="entry name" value="ABC_transp_permease"/>
</dbReference>
<reference evidence="9 10" key="1">
    <citation type="submission" date="2019-04" db="EMBL/GenBank/DDBJ databases">
        <title>Trinickia sp. 7GSK02, isolated from subtropical forest soil.</title>
        <authorList>
            <person name="Gao Z.-H."/>
            <person name="Qiu L.-H."/>
        </authorList>
    </citation>
    <scope>NUCLEOTIDE SEQUENCE [LARGE SCALE GENOMIC DNA]</scope>
    <source>
        <strain evidence="9 10">7GSK02</strain>
    </source>
</reference>
<feature type="transmembrane region" description="Helical" evidence="8">
    <location>
        <begin position="308"/>
        <end position="325"/>
    </location>
</feature>
<dbReference type="AlphaFoldDB" id="A0A4U1HD49"/>
<dbReference type="Proteomes" id="UP000305539">
    <property type="component" value="Unassembled WGS sequence"/>
</dbReference>
<evidence type="ECO:0000256" key="1">
    <source>
        <dbReference type="ARBA" id="ARBA00004651"/>
    </source>
</evidence>
<comment type="subcellular location">
    <subcellularLocation>
        <location evidence="1">Cell membrane</location>
        <topology evidence="1">Multi-pass membrane protein</topology>
    </subcellularLocation>
</comment>
<evidence type="ECO:0000256" key="8">
    <source>
        <dbReference type="SAM" id="Phobius"/>
    </source>
</evidence>
<accession>A0A4U1HD49</accession>
<gene>
    <name evidence="9" type="ORF">FAZ69_31835</name>
</gene>
<keyword evidence="5 8" id="KW-0812">Transmembrane</keyword>
<organism evidence="9 10">
    <name type="scientific">Trinickia terrae</name>
    <dbReference type="NCBI Taxonomy" id="2571161"/>
    <lineage>
        <taxon>Bacteria</taxon>
        <taxon>Pseudomonadati</taxon>
        <taxon>Pseudomonadota</taxon>
        <taxon>Betaproteobacteria</taxon>
        <taxon>Burkholderiales</taxon>
        <taxon>Burkholderiaceae</taxon>
        <taxon>Trinickia</taxon>
    </lineage>
</organism>
<evidence type="ECO:0000256" key="6">
    <source>
        <dbReference type="ARBA" id="ARBA00022989"/>
    </source>
</evidence>
<dbReference type="Pfam" id="PF02653">
    <property type="entry name" value="BPD_transp_2"/>
    <property type="match status" value="1"/>
</dbReference>
<dbReference type="OrthoDB" id="5422926at2"/>
<evidence type="ECO:0000256" key="5">
    <source>
        <dbReference type="ARBA" id="ARBA00022692"/>
    </source>
</evidence>
<evidence type="ECO:0000256" key="3">
    <source>
        <dbReference type="ARBA" id="ARBA00022475"/>
    </source>
</evidence>
<feature type="transmembrane region" description="Helical" evidence="8">
    <location>
        <begin position="69"/>
        <end position="94"/>
    </location>
</feature>
<evidence type="ECO:0000313" key="9">
    <source>
        <dbReference type="EMBL" id="TKC78845.1"/>
    </source>
</evidence>
<evidence type="ECO:0000256" key="4">
    <source>
        <dbReference type="ARBA" id="ARBA00022519"/>
    </source>
</evidence>
<keyword evidence="4" id="KW-0997">Cell inner membrane</keyword>
<proteinExistence type="predicted"/>
<dbReference type="RefSeq" id="WP_136899262.1">
    <property type="nucleotide sequence ID" value="NZ_SWJE01000027.1"/>
</dbReference>
<feature type="transmembrane region" description="Helical" evidence="8">
    <location>
        <begin position="114"/>
        <end position="139"/>
    </location>
</feature>
<evidence type="ECO:0000313" key="10">
    <source>
        <dbReference type="Proteomes" id="UP000305539"/>
    </source>
</evidence>
<keyword evidence="6 8" id="KW-1133">Transmembrane helix</keyword>
<keyword evidence="10" id="KW-1185">Reference proteome</keyword>
<feature type="transmembrane region" description="Helical" evidence="8">
    <location>
        <begin position="337"/>
        <end position="354"/>
    </location>
</feature>
<keyword evidence="2" id="KW-0813">Transport</keyword>
<name>A0A4U1HD49_9BURK</name>
<evidence type="ECO:0000256" key="7">
    <source>
        <dbReference type="ARBA" id="ARBA00023136"/>
    </source>
</evidence>
<protein>
    <submittedName>
        <fullName evidence="9">ABC transporter permease</fullName>
    </submittedName>
</protein>
<dbReference type="CDD" id="cd06579">
    <property type="entry name" value="TM_PBP1_transp_AraH_like"/>
    <property type="match status" value="1"/>
</dbReference>
<dbReference type="PANTHER" id="PTHR32196">
    <property type="entry name" value="ABC TRANSPORTER PERMEASE PROTEIN YPHD-RELATED-RELATED"/>
    <property type="match status" value="1"/>
</dbReference>
<feature type="transmembrane region" description="Helical" evidence="8">
    <location>
        <begin position="254"/>
        <end position="276"/>
    </location>
</feature>
<feature type="transmembrane region" description="Helical" evidence="8">
    <location>
        <begin position="39"/>
        <end position="57"/>
    </location>
</feature>
<dbReference type="GO" id="GO:0022857">
    <property type="term" value="F:transmembrane transporter activity"/>
    <property type="evidence" value="ECO:0007669"/>
    <property type="project" value="InterPro"/>
</dbReference>
<comment type="caution">
    <text evidence="9">The sequence shown here is derived from an EMBL/GenBank/DDBJ whole genome shotgun (WGS) entry which is preliminary data.</text>
</comment>
<dbReference type="EMBL" id="SWJE01000027">
    <property type="protein sequence ID" value="TKC78845.1"/>
    <property type="molecule type" value="Genomic_DNA"/>
</dbReference>
<sequence>MKTRTSSGERSAVVSAVAQSAHSKSTTRAPGPQAWRNLLERSGMLLALAALVVVFAIEQPAFLDIDNLFSILQSVSITALLGIGVTVTLAAGGFDLSVGSIAASAQMAASYVLVVWHGGTAAAVAACLALGVAAGLFNALLIARLRVPDQLATLGTLFLLAGLQLIPTGGRSLTTGTILPDGTEASGIFPDAFLALGRLRVFEVVPLPVIVLVLLTALACIVMETTRWGRVLYAIGGNETAARLAGAPTVRYRVAAYAASGAIAALGGVLIAARVGRGDVSAGHSLLLDAVAASLVGYAVGGVKRPNVLGTVIGAVFVGVLLNGLTMLNAPYYMQDFIKGALLVGALAFTFSVGKRGDG</sequence>
<dbReference type="PANTHER" id="PTHR32196:SF21">
    <property type="entry name" value="ABC TRANSPORTER PERMEASE PROTEIN YPHD-RELATED"/>
    <property type="match status" value="1"/>
</dbReference>
<keyword evidence="7 8" id="KW-0472">Membrane</keyword>
<feature type="transmembrane region" description="Helical" evidence="8">
    <location>
        <begin position="282"/>
        <end position="301"/>
    </location>
</feature>
<dbReference type="GO" id="GO:0005886">
    <property type="term" value="C:plasma membrane"/>
    <property type="evidence" value="ECO:0007669"/>
    <property type="project" value="UniProtKB-SubCell"/>
</dbReference>
<evidence type="ECO:0000256" key="2">
    <source>
        <dbReference type="ARBA" id="ARBA00022448"/>
    </source>
</evidence>
<keyword evidence="3" id="KW-1003">Cell membrane</keyword>
<feature type="transmembrane region" description="Helical" evidence="8">
    <location>
        <begin position="204"/>
        <end position="223"/>
    </location>
</feature>